<organism evidence="2 3">
    <name type="scientific">Trichogramma kaykai</name>
    <dbReference type="NCBI Taxonomy" id="54128"/>
    <lineage>
        <taxon>Eukaryota</taxon>
        <taxon>Metazoa</taxon>
        <taxon>Ecdysozoa</taxon>
        <taxon>Arthropoda</taxon>
        <taxon>Hexapoda</taxon>
        <taxon>Insecta</taxon>
        <taxon>Pterygota</taxon>
        <taxon>Neoptera</taxon>
        <taxon>Endopterygota</taxon>
        <taxon>Hymenoptera</taxon>
        <taxon>Apocrita</taxon>
        <taxon>Proctotrupomorpha</taxon>
        <taxon>Chalcidoidea</taxon>
        <taxon>Trichogrammatidae</taxon>
        <taxon>Trichogramma</taxon>
    </lineage>
</organism>
<comment type="caution">
    <text evidence="2">The sequence shown here is derived from an EMBL/GenBank/DDBJ whole genome shotgun (WGS) entry which is preliminary data.</text>
</comment>
<keyword evidence="1" id="KW-0812">Transmembrane</keyword>
<name>A0ABD2X1D6_9HYME</name>
<sequence length="92" mass="10706">MCVYVYVCLYVCKYVCARVIATLMLLYSITMPQGLRERSSKLQDYPTRSLVFASASESTLWQIIEFMARASYRSVYIHAHALEDFVDICRVF</sequence>
<dbReference type="AlphaFoldDB" id="A0ABD2X1D6"/>
<gene>
    <name evidence="2" type="ORF">TKK_007919</name>
</gene>
<feature type="transmembrane region" description="Helical" evidence="1">
    <location>
        <begin position="6"/>
        <end position="29"/>
    </location>
</feature>
<reference evidence="2 3" key="1">
    <citation type="journal article" date="2024" name="bioRxiv">
        <title>A reference genome for Trichogramma kaykai: A tiny desert-dwelling parasitoid wasp with competing sex-ratio distorters.</title>
        <authorList>
            <person name="Culotta J."/>
            <person name="Lindsey A.R."/>
        </authorList>
    </citation>
    <scope>NUCLEOTIDE SEQUENCE [LARGE SCALE GENOMIC DNA]</scope>
    <source>
        <strain evidence="2 3">KSX58</strain>
    </source>
</reference>
<keyword evidence="1" id="KW-1133">Transmembrane helix</keyword>
<protein>
    <submittedName>
        <fullName evidence="2">Uncharacterized protein</fullName>
    </submittedName>
</protein>
<evidence type="ECO:0000313" key="2">
    <source>
        <dbReference type="EMBL" id="KAL3398810.1"/>
    </source>
</evidence>
<evidence type="ECO:0000256" key="1">
    <source>
        <dbReference type="SAM" id="Phobius"/>
    </source>
</evidence>
<evidence type="ECO:0000313" key="3">
    <source>
        <dbReference type="Proteomes" id="UP001627154"/>
    </source>
</evidence>
<accession>A0ABD2X1D6</accession>
<proteinExistence type="predicted"/>
<dbReference type="Proteomes" id="UP001627154">
    <property type="component" value="Unassembled WGS sequence"/>
</dbReference>
<dbReference type="EMBL" id="JBJJXI010000059">
    <property type="protein sequence ID" value="KAL3398810.1"/>
    <property type="molecule type" value="Genomic_DNA"/>
</dbReference>
<keyword evidence="3" id="KW-1185">Reference proteome</keyword>
<keyword evidence="1" id="KW-0472">Membrane</keyword>